<accession>A0A0C3H076</accession>
<protein>
    <submittedName>
        <fullName evidence="2">Uncharacterized protein</fullName>
    </submittedName>
</protein>
<dbReference type="InParanoid" id="A0A0C3H076"/>
<sequence>MWTRLATARFNLEGDKFSKDAIKYVHGGNQYEMKPYPTAPVPVVIIKMRIWLFFRNSLSILFRRDSMITVFSYGKGMLKVHETVRADEVPARCVMTVIRLYSSTPSSPCDLGPPNYGNAAFSTFFISFIASSASLLFCFHTFIRLTCALLKVLAPPGILRMQTASDLTSILSLC</sequence>
<gene>
    <name evidence="2" type="ORF">OIDMADRAFT_32714</name>
</gene>
<keyword evidence="1" id="KW-0472">Membrane</keyword>
<feature type="transmembrane region" description="Helical" evidence="1">
    <location>
        <begin position="120"/>
        <end position="143"/>
    </location>
</feature>
<dbReference type="Proteomes" id="UP000054321">
    <property type="component" value="Unassembled WGS sequence"/>
</dbReference>
<evidence type="ECO:0000313" key="3">
    <source>
        <dbReference type="Proteomes" id="UP000054321"/>
    </source>
</evidence>
<evidence type="ECO:0000256" key="1">
    <source>
        <dbReference type="SAM" id="Phobius"/>
    </source>
</evidence>
<keyword evidence="1" id="KW-0812">Transmembrane</keyword>
<reference evidence="2 3" key="1">
    <citation type="submission" date="2014-04" db="EMBL/GenBank/DDBJ databases">
        <authorList>
            <consortium name="DOE Joint Genome Institute"/>
            <person name="Kuo A."/>
            <person name="Martino E."/>
            <person name="Perotto S."/>
            <person name="Kohler A."/>
            <person name="Nagy L.G."/>
            <person name="Floudas D."/>
            <person name="Copeland A."/>
            <person name="Barry K.W."/>
            <person name="Cichocki N."/>
            <person name="Veneault-Fourrey C."/>
            <person name="LaButti K."/>
            <person name="Lindquist E.A."/>
            <person name="Lipzen A."/>
            <person name="Lundell T."/>
            <person name="Morin E."/>
            <person name="Murat C."/>
            <person name="Sun H."/>
            <person name="Tunlid A."/>
            <person name="Henrissat B."/>
            <person name="Grigoriev I.V."/>
            <person name="Hibbett D.S."/>
            <person name="Martin F."/>
            <person name="Nordberg H.P."/>
            <person name="Cantor M.N."/>
            <person name="Hua S.X."/>
        </authorList>
    </citation>
    <scope>NUCLEOTIDE SEQUENCE [LARGE SCALE GENOMIC DNA]</scope>
    <source>
        <strain evidence="2 3">Zn</strain>
    </source>
</reference>
<dbReference type="AlphaFoldDB" id="A0A0C3H076"/>
<keyword evidence="1" id="KW-1133">Transmembrane helix</keyword>
<dbReference type="HOGENOM" id="CLU_1540510_0_0_1"/>
<evidence type="ECO:0000313" key="2">
    <source>
        <dbReference type="EMBL" id="KIM96804.1"/>
    </source>
</evidence>
<reference evidence="3" key="2">
    <citation type="submission" date="2015-01" db="EMBL/GenBank/DDBJ databases">
        <title>Evolutionary Origins and Diversification of the Mycorrhizal Mutualists.</title>
        <authorList>
            <consortium name="DOE Joint Genome Institute"/>
            <consortium name="Mycorrhizal Genomics Consortium"/>
            <person name="Kohler A."/>
            <person name="Kuo A."/>
            <person name="Nagy L.G."/>
            <person name="Floudas D."/>
            <person name="Copeland A."/>
            <person name="Barry K.W."/>
            <person name="Cichocki N."/>
            <person name="Veneault-Fourrey C."/>
            <person name="LaButti K."/>
            <person name="Lindquist E.A."/>
            <person name="Lipzen A."/>
            <person name="Lundell T."/>
            <person name="Morin E."/>
            <person name="Murat C."/>
            <person name="Riley R."/>
            <person name="Ohm R."/>
            <person name="Sun H."/>
            <person name="Tunlid A."/>
            <person name="Henrissat B."/>
            <person name="Grigoriev I.V."/>
            <person name="Hibbett D.S."/>
            <person name="Martin F."/>
        </authorList>
    </citation>
    <scope>NUCLEOTIDE SEQUENCE [LARGE SCALE GENOMIC DNA]</scope>
    <source>
        <strain evidence="3">Zn</strain>
    </source>
</reference>
<organism evidence="2 3">
    <name type="scientific">Oidiodendron maius (strain Zn)</name>
    <dbReference type="NCBI Taxonomy" id="913774"/>
    <lineage>
        <taxon>Eukaryota</taxon>
        <taxon>Fungi</taxon>
        <taxon>Dikarya</taxon>
        <taxon>Ascomycota</taxon>
        <taxon>Pezizomycotina</taxon>
        <taxon>Leotiomycetes</taxon>
        <taxon>Leotiomycetes incertae sedis</taxon>
        <taxon>Myxotrichaceae</taxon>
        <taxon>Oidiodendron</taxon>
    </lineage>
</organism>
<keyword evidence="3" id="KW-1185">Reference proteome</keyword>
<name>A0A0C3H076_OIDMZ</name>
<proteinExistence type="predicted"/>
<dbReference type="EMBL" id="KN832883">
    <property type="protein sequence ID" value="KIM96804.1"/>
    <property type="molecule type" value="Genomic_DNA"/>
</dbReference>